<proteinExistence type="predicted"/>
<dbReference type="InParanoid" id="A0A1B7MZ26"/>
<organism evidence="1 2">
    <name type="scientific">Rhizopogon vinicolor AM-OR11-026</name>
    <dbReference type="NCBI Taxonomy" id="1314800"/>
    <lineage>
        <taxon>Eukaryota</taxon>
        <taxon>Fungi</taxon>
        <taxon>Dikarya</taxon>
        <taxon>Basidiomycota</taxon>
        <taxon>Agaricomycotina</taxon>
        <taxon>Agaricomycetes</taxon>
        <taxon>Agaricomycetidae</taxon>
        <taxon>Boletales</taxon>
        <taxon>Suillineae</taxon>
        <taxon>Rhizopogonaceae</taxon>
        <taxon>Rhizopogon</taxon>
    </lineage>
</organism>
<dbReference type="AlphaFoldDB" id="A0A1B7MZ26"/>
<name>A0A1B7MZ26_9AGAM</name>
<evidence type="ECO:0000313" key="2">
    <source>
        <dbReference type="Proteomes" id="UP000092154"/>
    </source>
</evidence>
<dbReference type="EMBL" id="KV448328">
    <property type="protein sequence ID" value="OAX37822.1"/>
    <property type="molecule type" value="Genomic_DNA"/>
</dbReference>
<accession>A0A1B7MZ26</accession>
<keyword evidence="2" id="KW-1185">Reference proteome</keyword>
<feature type="non-terminal residue" evidence="1">
    <location>
        <position position="57"/>
    </location>
</feature>
<dbReference type="Proteomes" id="UP000092154">
    <property type="component" value="Unassembled WGS sequence"/>
</dbReference>
<evidence type="ECO:0000313" key="1">
    <source>
        <dbReference type="EMBL" id="OAX37822.1"/>
    </source>
</evidence>
<reference evidence="1 2" key="1">
    <citation type="submission" date="2016-06" db="EMBL/GenBank/DDBJ databases">
        <title>Comparative genomics of the ectomycorrhizal sister species Rhizopogon vinicolor and Rhizopogon vesiculosus (Basidiomycota: Boletales) reveals a divergence of the mating type B locus.</title>
        <authorList>
            <consortium name="DOE Joint Genome Institute"/>
            <person name="Mujic A.B."/>
            <person name="Kuo A."/>
            <person name="Tritt A."/>
            <person name="Lipzen A."/>
            <person name="Chen C."/>
            <person name="Johnson J."/>
            <person name="Sharma A."/>
            <person name="Barry K."/>
            <person name="Grigoriev I.V."/>
            <person name="Spatafora J.W."/>
        </authorList>
    </citation>
    <scope>NUCLEOTIDE SEQUENCE [LARGE SCALE GENOMIC DNA]</scope>
    <source>
        <strain evidence="1 2">AM-OR11-026</strain>
    </source>
</reference>
<gene>
    <name evidence="1" type="ORF">K503DRAFT_820209</name>
</gene>
<sequence length="57" mass="6071">MQGNVTFSPTPSNAELCLSQFLLSNQKAIAPLIRFVNSTGGLKPTFGDVPPPTHSDK</sequence>
<protein>
    <submittedName>
        <fullName evidence="1">Uncharacterized protein</fullName>
    </submittedName>
</protein>